<keyword evidence="6" id="KW-1185">Reference proteome</keyword>
<accession>A0ABQ8XYQ9</accession>
<evidence type="ECO:0000256" key="2">
    <source>
        <dbReference type="SAM" id="Phobius"/>
    </source>
</evidence>
<feature type="domain" description="PSI" evidence="4">
    <location>
        <begin position="252"/>
        <end position="302"/>
    </location>
</feature>
<evidence type="ECO:0000256" key="3">
    <source>
        <dbReference type="SAM" id="SignalP"/>
    </source>
</evidence>
<protein>
    <recommendedName>
        <fullName evidence="4">PSI domain-containing protein</fullName>
    </recommendedName>
</protein>
<keyword evidence="2" id="KW-0472">Membrane</keyword>
<feature type="chain" id="PRO_5046659684" description="PSI domain-containing protein" evidence="3">
    <location>
        <begin position="24"/>
        <end position="557"/>
    </location>
</feature>
<organism evidence="5 6">
    <name type="scientific">Anaeramoeba flamelloides</name>
    <dbReference type="NCBI Taxonomy" id="1746091"/>
    <lineage>
        <taxon>Eukaryota</taxon>
        <taxon>Metamonada</taxon>
        <taxon>Anaeramoebidae</taxon>
        <taxon>Anaeramoeba</taxon>
    </lineage>
</organism>
<feature type="domain" description="PSI" evidence="4">
    <location>
        <begin position="308"/>
        <end position="363"/>
    </location>
</feature>
<keyword evidence="2" id="KW-1133">Transmembrane helix</keyword>
<gene>
    <name evidence="5" type="ORF">M0813_27295</name>
</gene>
<feature type="signal peptide" evidence="3">
    <location>
        <begin position="1"/>
        <end position="23"/>
    </location>
</feature>
<dbReference type="Proteomes" id="UP001150062">
    <property type="component" value="Unassembled WGS sequence"/>
</dbReference>
<comment type="caution">
    <text evidence="5">The sequence shown here is derived from an EMBL/GenBank/DDBJ whole genome shotgun (WGS) entry which is preliminary data.</text>
</comment>
<keyword evidence="1" id="KW-0325">Glycoprotein</keyword>
<dbReference type="InterPro" id="IPR016201">
    <property type="entry name" value="PSI"/>
</dbReference>
<feature type="transmembrane region" description="Helical" evidence="2">
    <location>
        <begin position="534"/>
        <end position="551"/>
    </location>
</feature>
<dbReference type="SMART" id="SM00423">
    <property type="entry name" value="PSI"/>
    <property type="match status" value="4"/>
</dbReference>
<feature type="domain" description="PSI" evidence="4">
    <location>
        <begin position="471"/>
        <end position="519"/>
    </location>
</feature>
<keyword evidence="2" id="KW-0812">Transmembrane</keyword>
<evidence type="ECO:0000313" key="5">
    <source>
        <dbReference type="EMBL" id="KAJ6237727.1"/>
    </source>
</evidence>
<name>A0ABQ8XYQ9_9EUKA</name>
<reference evidence="5" key="1">
    <citation type="submission" date="2022-08" db="EMBL/GenBank/DDBJ databases">
        <title>Novel sulfate-reducing endosymbionts in the free-living metamonad Anaeramoeba.</title>
        <authorList>
            <person name="Jerlstrom-Hultqvist J."/>
            <person name="Cepicka I."/>
            <person name="Gallot-Lavallee L."/>
            <person name="Salas-Leiva D."/>
            <person name="Curtis B.A."/>
            <person name="Zahonova K."/>
            <person name="Pipaliya S."/>
            <person name="Dacks J."/>
            <person name="Roger A.J."/>
        </authorList>
    </citation>
    <scope>NUCLEOTIDE SEQUENCE</scope>
    <source>
        <strain evidence="5">Schooner1</strain>
    </source>
</reference>
<evidence type="ECO:0000259" key="4">
    <source>
        <dbReference type="SMART" id="SM00423"/>
    </source>
</evidence>
<sequence length="557" mass="62603">MKTKTSSLIFVFIFFVLSVQISGNKLTDDVCNFLYDDNCDRCTNRDRPFHSWCGTYCEDSDSVDSGYSCSATGSCKGDQKVECPDPTNCDDYSGGGMCRVCVDHGCRWTNSEEGKCDAVEGGVTMASGCGGITMTTEQCSAAYHTFVECTDDEECAWKWTKGSIGPSCIYRQDSFVDTNYYLADSKEGEKLCELRENCDECHGADCTWCHDPDFNIGYCVYSNVTIDSNECMYQVNPPWETCPLSDDTPLSNCSDYTNCEDCTNASCSWCAMNGEADNGNCQEISKHCTSPDQDIEDGQYCPSGWEDECQKYTSCTTCDAQLNCGWCETDSLLHTGQCFYKSPTASVDECTEIESGEWKTECTDPSSCLEATDCDACECTWCYLEEELSQCMPEDDCTAKQGIAIDECNKDNLNTYNCESKSSCESCFTEYPWCQWRYTGDWYQTQKCVFWSESKENIHVLDASDCGTFVACQNRTKCSDCVETSNDVLNCIWCKEGGKEYCHEYSEDQDDDNCSKICDESDDDSSSPGDVIKFNFFCWFISIFMLLFYLTETKLQN</sequence>
<dbReference type="EMBL" id="JAOAOG010000239">
    <property type="protein sequence ID" value="KAJ6237727.1"/>
    <property type="molecule type" value="Genomic_DNA"/>
</dbReference>
<proteinExistence type="predicted"/>
<evidence type="ECO:0000313" key="6">
    <source>
        <dbReference type="Proteomes" id="UP001150062"/>
    </source>
</evidence>
<evidence type="ECO:0000256" key="1">
    <source>
        <dbReference type="ARBA" id="ARBA00023180"/>
    </source>
</evidence>
<keyword evidence="3" id="KW-0732">Signal</keyword>
<feature type="domain" description="PSI" evidence="4">
    <location>
        <begin position="191"/>
        <end position="243"/>
    </location>
</feature>